<protein>
    <submittedName>
        <fullName evidence="1">Uncharacterized protein</fullName>
    </submittedName>
</protein>
<sequence>MALPTDINSMADVTATVITTAAEAAMPSTSLAPSSALFLNLSAVNSTLSKLPFLSSTSQDLLLYPLRVIYQAEVFIFITAPRSVLHFLGLEGAVASMIEGAAGALGGGA</sequence>
<comment type="caution">
    <text evidence="1">The sequence shown here is derived from an EMBL/GenBank/DDBJ whole genome shotgun (WGS) entry which is preliminary data.</text>
</comment>
<keyword evidence="2" id="KW-1185">Reference proteome</keyword>
<dbReference type="AlphaFoldDB" id="A0A0H1BFU1"/>
<proteinExistence type="predicted"/>
<accession>A0A0H1BFU1</accession>
<evidence type="ECO:0000313" key="1">
    <source>
        <dbReference type="EMBL" id="KLJ08061.1"/>
    </source>
</evidence>
<reference evidence="2" key="1">
    <citation type="journal article" date="2015" name="PLoS Genet.">
        <title>The dynamic genome and transcriptome of the human fungal pathogen Blastomyces and close relative Emmonsia.</title>
        <authorList>
            <person name="Munoz J.F."/>
            <person name="Gauthier G.M."/>
            <person name="Desjardins C.A."/>
            <person name="Gallo J.E."/>
            <person name="Holder J."/>
            <person name="Sullivan T.D."/>
            <person name="Marty A.J."/>
            <person name="Carmen J.C."/>
            <person name="Chen Z."/>
            <person name="Ding L."/>
            <person name="Gujja S."/>
            <person name="Magrini V."/>
            <person name="Misas E."/>
            <person name="Mitreva M."/>
            <person name="Priest M."/>
            <person name="Saif S."/>
            <person name="Whiston E.A."/>
            <person name="Young S."/>
            <person name="Zeng Q."/>
            <person name="Goldman W.E."/>
            <person name="Mardis E.R."/>
            <person name="Taylor J.W."/>
            <person name="McEwen J.G."/>
            <person name="Clay O.K."/>
            <person name="Klein B.S."/>
            <person name="Cuomo C.A."/>
        </authorList>
    </citation>
    <scope>NUCLEOTIDE SEQUENCE [LARGE SCALE GENOMIC DNA]</scope>
    <source>
        <strain evidence="2">UAMH 139</strain>
    </source>
</reference>
<dbReference type="STRING" id="2060906.A0A0H1BFU1"/>
<organism evidence="1 2">
    <name type="scientific">Blastomyces silverae</name>
    <dbReference type="NCBI Taxonomy" id="2060906"/>
    <lineage>
        <taxon>Eukaryota</taxon>
        <taxon>Fungi</taxon>
        <taxon>Dikarya</taxon>
        <taxon>Ascomycota</taxon>
        <taxon>Pezizomycotina</taxon>
        <taxon>Eurotiomycetes</taxon>
        <taxon>Eurotiomycetidae</taxon>
        <taxon>Onygenales</taxon>
        <taxon>Ajellomycetaceae</taxon>
        <taxon>Blastomyces</taxon>
    </lineage>
</organism>
<evidence type="ECO:0000313" key="2">
    <source>
        <dbReference type="Proteomes" id="UP000053573"/>
    </source>
</evidence>
<dbReference type="Proteomes" id="UP000053573">
    <property type="component" value="Unassembled WGS sequence"/>
</dbReference>
<feature type="non-terminal residue" evidence="1">
    <location>
        <position position="109"/>
    </location>
</feature>
<name>A0A0H1BFU1_9EURO</name>
<dbReference type="EMBL" id="LDEV01002674">
    <property type="protein sequence ID" value="KLJ08061.1"/>
    <property type="molecule type" value="Genomic_DNA"/>
</dbReference>
<gene>
    <name evidence="1" type="ORF">EMPG_16489</name>
</gene>